<dbReference type="Proteomes" id="UP001156882">
    <property type="component" value="Unassembled WGS sequence"/>
</dbReference>
<dbReference type="InterPro" id="IPR002477">
    <property type="entry name" value="Peptidoglycan-bd-like"/>
</dbReference>
<keyword evidence="4" id="KW-1185">Reference proteome</keyword>
<comment type="caution">
    <text evidence="3">The sequence shown here is derived from an EMBL/GenBank/DDBJ whole genome shotgun (WGS) entry which is preliminary data.</text>
</comment>
<feature type="domain" description="Peptidoglycan binding-like" evidence="2">
    <location>
        <begin position="10"/>
        <end position="64"/>
    </location>
</feature>
<gene>
    <name evidence="3" type="ORF">GCM10007874_09030</name>
</gene>
<dbReference type="RefSeq" id="WP_284310721.1">
    <property type="nucleotide sequence ID" value="NZ_BSPC01000007.1"/>
</dbReference>
<feature type="region of interest" description="Disordered" evidence="1">
    <location>
        <begin position="109"/>
        <end position="143"/>
    </location>
</feature>
<dbReference type="Gene3D" id="1.10.101.10">
    <property type="entry name" value="PGBD-like superfamily/PGBD"/>
    <property type="match status" value="1"/>
</dbReference>
<reference evidence="4" key="1">
    <citation type="journal article" date="2019" name="Int. J. Syst. Evol. Microbiol.">
        <title>The Global Catalogue of Microorganisms (GCM) 10K type strain sequencing project: providing services to taxonomists for standard genome sequencing and annotation.</title>
        <authorList>
            <consortium name="The Broad Institute Genomics Platform"/>
            <consortium name="The Broad Institute Genome Sequencing Center for Infectious Disease"/>
            <person name="Wu L."/>
            <person name="Ma J."/>
        </authorList>
    </citation>
    <scope>NUCLEOTIDE SEQUENCE [LARGE SCALE GENOMIC DNA]</scope>
    <source>
        <strain evidence="4">NBRC 101365</strain>
    </source>
</reference>
<sequence length="319" mass="33984">MSRNLCLGNTGPDVRNLQKMLNFHGSKLIPDGIFGPLTLREVRRLQGAATINQDGIVGPLTKLALFPSLQIDSVYYLSPLGIDLRPLFARAMAQSSLVAQTLPKIQTANVTAAPPPPPTSPATASPPTPTPTPAPTAAPPSTPSINFQNLIVQGGNQFAWNPWAPSPFVAGVTGTFVIRWGDAGVSGLKLSGQGQFSVNSLHSPNGKWTGQGGIQLQPLAPWLDRNLKFFDERLDLTSVFVTAFVQRNENSNNFQSGGGVGWQPSLSLIKGTGDDPILTLSLNLQAVKAWDLHTGEGQPISPQVGVGLGLDIWQLLHQK</sequence>
<proteinExistence type="predicted"/>
<name>A0ABQ6CDZ7_9HYPH</name>
<dbReference type="InterPro" id="IPR036366">
    <property type="entry name" value="PGBDSf"/>
</dbReference>
<protein>
    <recommendedName>
        <fullName evidence="2">Peptidoglycan binding-like domain-containing protein</fullName>
    </recommendedName>
</protein>
<feature type="compositionally biased region" description="Pro residues" evidence="1">
    <location>
        <begin position="113"/>
        <end position="142"/>
    </location>
</feature>
<evidence type="ECO:0000256" key="1">
    <source>
        <dbReference type="SAM" id="MobiDB-lite"/>
    </source>
</evidence>
<evidence type="ECO:0000313" key="3">
    <source>
        <dbReference type="EMBL" id="GLS17887.1"/>
    </source>
</evidence>
<dbReference type="Pfam" id="PF01471">
    <property type="entry name" value="PG_binding_1"/>
    <property type="match status" value="1"/>
</dbReference>
<evidence type="ECO:0000313" key="4">
    <source>
        <dbReference type="Proteomes" id="UP001156882"/>
    </source>
</evidence>
<dbReference type="InterPro" id="IPR036365">
    <property type="entry name" value="PGBD-like_sf"/>
</dbReference>
<dbReference type="SUPFAM" id="SSF47090">
    <property type="entry name" value="PGBD-like"/>
    <property type="match status" value="1"/>
</dbReference>
<organism evidence="3 4">
    <name type="scientific">Labrys miyagiensis</name>
    <dbReference type="NCBI Taxonomy" id="346912"/>
    <lineage>
        <taxon>Bacteria</taxon>
        <taxon>Pseudomonadati</taxon>
        <taxon>Pseudomonadota</taxon>
        <taxon>Alphaproteobacteria</taxon>
        <taxon>Hyphomicrobiales</taxon>
        <taxon>Xanthobacteraceae</taxon>
        <taxon>Labrys</taxon>
    </lineage>
</organism>
<accession>A0ABQ6CDZ7</accession>
<evidence type="ECO:0000259" key="2">
    <source>
        <dbReference type="Pfam" id="PF01471"/>
    </source>
</evidence>
<dbReference type="EMBL" id="BSPC01000007">
    <property type="protein sequence ID" value="GLS17887.1"/>
    <property type="molecule type" value="Genomic_DNA"/>
</dbReference>